<accession>A0AAN8IFX7</accession>
<dbReference type="AlphaFoldDB" id="A0AAN8IFX7"/>
<dbReference type="EMBL" id="WIXE01017144">
    <property type="protein sequence ID" value="KAK5971986.1"/>
    <property type="molecule type" value="Genomic_DNA"/>
</dbReference>
<evidence type="ECO:0000313" key="2">
    <source>
        <dbReference type="Proteomes" id="UP001331761"/>
    </source>
</evidence>
<proteinExistence type="predicted"/>
<sequence>MPWQLRQPPQKMSALTFKSILESVRKCSRWASVNRNTRIFKITLKLTVAKLVDFARSNSFCKGSGKDLLKSALLKVTVLYHCNK</sequence>
<name>A0AAN8IFX7_TRICO</name>
<evidence type="ECO:0000313" key="1">
    <source>
        <dbReference type="EMBL" id="KAK5971986.1"/>
    </source>
</evidence>
<reference evidence="1 2" key="1">
    <citation type="submission" date="2019-10" db="EMBL/GenBank/DDBJ databases">
        <title>Assembly and Annotation for the nematode Trichostrongylus colubriformis.</title>
        <authorList>
            <person name="Martin J."/>
        </authorList>
    </citation>
    <scope>NUCLEOTIDE SEQUENCE [LARGE SCALE GENOMIC DNA]</scope>
    <source>
        <strain evidence="1">G859</strain>
        <tissue evidence="1">Whole worm</tissue>
    </source>
</reference>
<comment type="caution">
    <text evidence="1">The sequence shown here is derived from an EMBL/GenBank/DDBJ whole genome shotgun (WGS) entry which is preliminary data.</text>
</comment>
<dbReference type="Proteomes" id="UP001331761">
    <property type="component" value="Unassembled WGS sequence"/>
</dbReference>
<keyword evidence="2" id="KW-1185">Reference proteome</keyword>
<gene>
    <name evidence="1" type="ORF">GCK32_018428</name>
</gene>
<protein>
    <submittedName>
        <fullName evidence="1">Uncharacterized protein</fullName>
    </submittedName>
</protein>
<organism evidence="1 2">
    <name type="scientific">Trichostrongylus colubriformis</name>
    <name type="common">Black scour worm</name>
    <dbReference type="NCBI Taxonomy" id="6319"/>
    <lineage>
        <taxon>Eukaryota</taxon>
        <taxon>Metazoa</taxon>
        <taxon>Ecdysozoa</taxon>
        <taxon>Nematoda</taxon>
        <taxon>Chromadorea</taxon>
        <taxon>Rhabditida</taxon>
        <taxon>Rhabditina</taxon>
        <taxon>Rhabditomorpha</taxon>
        <taxon>Strongyloidea</taxon>
        <taxon>Trichostrongylidae</taxon>
        <taxon>Trichostrongylus</taxon>
    </lineage>
</organism>